<dbReference type="InterPro" id="IPR050639">
    <property type="entry name" value="SSR_resolvase"/>
</dbReference>
<dbReference type="Gene3D" id="3.40.50.1390">
    <property type="entry name" value="Resolvase, N-terminal catalytic domain"/>
    <property type="match status" value="1"/>
</dbReference>
<proteinExistence type="predicted"/>
<protein>
    <submittedName>
        <fullName evidence="3">Recombinase</fullName>
    </submittedName>
</protein>
<dbReference type="PROSITE" id="PS51737">
    <property type="entry name" value="RECOMBINASE_DNA_BIND"/>
    <property type="match status" value="1"/>
</dbReference>
<evidence type="ECO:0000313" key="3">
    <source>
        <dbReference type="EMBL" id="CUN69449.1"/>
    </source>
</evidence>
<name>A0A173Z154_9FIRM</name>
<feature type="domain" description="Recombinase" evidence="2">
    <location>
        <begin position="156"/>
        <end position="278"/>
    </location>
</feature>
<dbReference type="SMART" id="SM00857">
    <property type="entry name" value="Resolvase"/>
    <property type="match status" value="1"/>
</dbReference>
<dbReference type="InterPro" id="IPR038109">
    <property type="entry name" value="DNA_bind_recomb_sf"/>
</dbReference>
<dbReference type="SUPFAM" id="SSF53041">
    <property type="entry name" value="Resolvase-like"/>
    <property type="match status" value="1"/>
</dbReference>
<gene>
    <name evidence="3" type="ORF">ERS852395_01063</name>
</gene>
<accession>A0A173Z154</accession>
<feature type="coiled-coil region" evidence="1">
    <location>
        <begin position="337"/>
        <end position="364"/>
    </location>
</feature>
<dbReference type="Proteomes" id="UP000095447">
    <property type="component" value="Unassembled WGS sequence"/>
</dbReference>
<dbReference type="Pfam" id="PF07508">
    <property type="entry name" value="Recombinase"/>
    <property type="match status" value="1"/>
</dbReference>
<dbReference type="PANTHER" id="PTHR30461">
    <property type="entry name" value="DNA-INVERTASE FROM LAMBDOID PROPHAGE"/>
    <property type="match status" value="1"/>
</dbReference>
<dbReference type="Pfam" id="PF00239">
    <property type="entry name" value="Resolvase"/>
    <property type="match status" value="1"/>
</dbReference>
<dbReference type="InterPro" id="IPR036162">
    <property type="entry name" value="Resolvase-like_N_sf"/>
</dbReference>
<dbReference type="AlphaFoldDB" id="A0A173Z154"/>
<dbReference type="GO" id="GO:0000150">
    <property type="term" value="F:DNA strand exchange activity"/>
    <property type="evidence" value="ECO:0007669"/>
    <property type="project" value="InterPro"/>
</dbReference>
<dbReference type="InterPro" id="IPR011109">
    <property type="entry name" value="DNA_bind_recombinase_dom"/>
</dbReference>
<keyword evidence="1" id="KW-0175">Coiled coil</keyword>
<dbReference type="GO" id="GO:0003677">
    <property type="term" value="F:DNA binding"/>
    <property type="evidence" value="ECO:0007669"/>
    <property type="project" value="InterPro"/>
</dbReference>
<dbReference type="PANTHER" id="PTHR30461:SF23">
    <property type="entry name" value="DNA RECOMBINASE-RELATED"/>
    <property type="match status" value="1"/>
</dbReference>
<dbReference type="Gene3D" id="3.90.1750.20">
    <property type="entry name" value="Putative Large Serine Recombinase, Chain B, Domain 2"/>
    <property type="match status" value="1"/>
</dbReference>
<organism evidence="3 4">
    <name type="scientific">Blautia obeum</name>
    <dbReference type="NCBI Taxonomy" id="40520"/>
    <lineage>
        <taxon>Bacteria</taxon>
        <taxon>Bacillati</taxon>
        <taxon>Bacillota</taxon>
        <taxon>Clostridia</taxon>
        <taxon>Lachnospirales</taxon>
        <taxon>Lachnospiraceae</taxon>
        <taxon>Blautia</taxon>
    </lineage>
</organism>
<evidence type="ECO:0000259" key="2">
    <source>
        <dbReference type="PROSITE" id="PS51737"/>
    </source>
</evidence>
<dbReference type="RefSeq" id="WP_055052932.1">
    <property type="nucleotide sequence ID" value="NZ_CYZA01000004.1"/>
</dbReference>
<dbReference type="EMBL" id="CYZA01000004">
    <property type="protein sequence ID" value="CUN69449.1"/>
    <property type="molecule type" value="Genomic_DNA"/>
</dbReference>
<dbReference type="InterPro" id="IPR006119">
    <property type="entry name" value="Resolv_N"/>
</dbReference>
<evidence type="ECO:0000256" key="1">
    <source>
        <dbReference type="SAM" id="Coils"/>
    </source>
</evidence>
<evidence type="ECO:0000313" key="4">
    <source>
        <dbReference type="Proteomes" id="UP000095447"/>
    </source>
</evidence>
<reference evidence="3 4" key="1">
    <citation type="submission" date="2015-09" db="EMBL/GenBank/DDBJ databases">
        <authorList>
            <consortium name="Pathogen Informatics"/>
        </authorList>
    </citation>
    <scope>NUCLEOTIDE SEQUENCE [LARGE SCALE GENOMIC DNA]</scope>
    <source>
        <strain evidence="3 4">2789STDY5608838</strain>
    </source>
</reference>
<sequence length="500" mass="58836">MRCVSYTRTTSCKEDGKIPADIIKQQDQHIQEYLKKQGWTLSAKYCDRKKDTEENTVFEELTKDGINRKFDMVVVDSIDRCGRTISCADDVLVKTFVPAGIHFAVVQDEFISIGKTKEELYEYIKKARYAAVQLKGMREYAVREQLEGLYTVHDEKYGYILSDDRRELLIDEEAAVVVREIFQMVLDGMPIANIVKILNDSGIESPMVHNARVGHKVWPTYDNKWLFCSVKRILRCTAYAGYWQKTINKKICTLPIAPILEEGMFEKVQEILDKRKKPRKTRPGKNGLFVKKIFDAETGRKISQRNFKTGETVFLFASGTNQLPRDKSTYISFETVIAEVRKAIQREMELAEQIKKKLSAREAESEKYEWLKQYSQRAWTIFEEMEQVEKERIPLYQNYQTGKINEEEYLVGKEEIRDQLSMYDGDFSELMKEVSVIEKAYSNKNEWLETFKKENLPKELQPEHINKWIEKVLIRDFKEVQVCLSKQEWKKYFPAEWMEE</sequence>